<name>A0A916PB91_MYCTX</name>
<protein>
    <submittedName>
        <fullName evidence="1">Uncharacterized protein</fullName>
    </submittedName>
</protein>
<dbReference type="AlphaFoldDB" id="A0A916PB91"/>
<gene>
    <name evidence="1" type="ORF">ERS007739_01931</name>
</gene>
<evidence type="ECO:0000313" key="2">
    <source>
        <dbReference type="Proteomes" id="UP000039021"/>
    </source>
</evidence>
<evidence type="ECO:0000313" key="1">
    <source>
        <dbReference type="EMBL" id="COX95847.1"/>
    </source>
</evidence>
<sequence length="59" mass="6076">MQPEVAGQVDLGHAPKSKDFAKFVAVGQVGRGGHCAISYRASDARECGVGGTTQLCSPE</sequence>
<dbReference type="EMBL" id="CSBK01000820">
    <property type="protein sequence ID" value="COX95847.1"/>
    <property type="molecule type" value="Genomic_DNA"/>
</dbReference>
<dbReference type="Proteomes" id="UP000039021">
    <property type="component" value="Unassembled WGS sequence"/>
</dbReference>
<accession>A0A916PB91</accession>
<comment type="caution">
    <text evidence="1">The sequence shown here is derived from an EMBL/GenBank/DDBJ whole genome shotgun (WGS) entry which is preliminary data.</text>
</comment>
<organism evidence="1 2">
    <name type="scientific">Mycobacterium tuberculosis</name>
    <dbReference type="NCBI Taxonomy" id="1773"/>
    <lineage>
        <taxon>Bacteria</taxon>
        <taxon>Bacillati</taxon>
        <taxon>Actinomycetota</taxon>
        <taxon>Actinomycetes</taxon>
        <taxon>Mycobacteriales</taxon>
        <taxon>Mycobacteriaceae</taxon>
        <taxon>Mycobacterium</taxon>
        <taxon>Mycobacterium tuberculosis complex</taxon>
    </lineage>
</organism>
<proteinExistence type="predicted"/>
<reference evidence="2" key="1">
    <citation type="submission" date="2015-03" db="EMBL/GenBank/DDBJ databases">
        <authorList>
            <consortium name="Pathogen Informatics"/>
        </authorList>
    </citation>
    <scope>NUCLEOTIDE SEQUENCE [LARGE SCALE GENOMIC DNA]</scope>
    <source>
        <strain evidence="2">N09902308</strain>
    </source>
</reference>